<accession>A0A7J0DKX2</accession>
<protein>
    <submittedName>
        <fullName evidence="2">Uncharacterized protein</fullName>
    </submittedName>
</protein>
<organism evidence="2 3">
    <name type="scientific">Actinidia rufa</name>
    <dbReference type="NCBI Taxonomy" id="165716"/>
    <lineage>
        <taxon>Eukaryota</taxon>
        <taxon>Viridiplantae</taxon>
        <taxon>Streptophyta</taxon>
        <taxon>Embryophyta</taxon>
        <taxon>Tracheophyta</taxon>
        <taxon>Spermatophyta</taxon>
        <taxon>Magnoliopsida</taxon>
        <taxon>eudicotyledons</taxon>
        <taxon>Gunneridae</taxon>
        <taxon>Pentapetalae</taxon>
        <taxon>asterids</taxon>
        <taxon>Ericales</taxon>
        <taxon>Actinidiaceae</taxon>
        <taxon>Actinidia</taxon>
    </lineage>
</organism>
<feature type="compositionally biased region" description="Basic and acidic residues" evidence="1">
    <location>
        <begin position="141"/>
        <end position="154"/>
    </location>
</feature>
<name>A0A7J0DKX2_9ERIC</name>
<keyword evidence="3" id="KW-1185">Reference proteome</keyword>
<dbReference type="Proteomes" id="UP000585474">
    <property type="component" value="Unassembled WGS sequence"/>
</dbReference>
<proteinExistence type="predicted"/>
<evidence type="ECO:0000313" key="3">
    <source>
        <dbReference type="Proteomes" id="UP000585474"/>
    </source>
</evidence>
<dbReference type="EMBL" id="BJWL01000247">
    <property type="protein sequence ID" value="GFS36286.1"/>
    <property type="molecule type" value="Genomic_DNA"/>
</dbReference>
<evidence type="ECO:0000313" key="2">
    <source>
        <dbReference type="EMBL" id="GFS36286.1"/>
    </source>
</evidence>
<reference evidence="3" key="1">
    <citation type="submission" date="2019-07" db="EMBL/GenBank/DDBJ databases">
        <title>De Novo Assembly of kiwifruit Actinidia rufa.</title>
        <authorList>
            <person name="Sugita-Konishi S."/>
            <person name="Sato K."/>
            <person name="Mori E."/>
            <person name="Abe Y."/>
            <person name="Kisaki G."/>
            <person name="Hamano K."/>
            <person name="Suezawa K."/>
            <person name="Otani M."/>
            <person name="Fukuda T."/>
            <person name="Manabe T."/>
            <person name="Gomi K."/>
            <person name="Tabuchi M."/>
            <person name="Akimitsu K."/>
            <person name="Kataoka I."/>
        </authorList>
    </citation>
    <scope>NUCLEOTIDE SEQUENCE [LARGE SCALE GENOMIC DNA]</scope>
    <source>
        <strain evidence="3">cv. Fuchu</strain>
    </source>
</reference>
<evidence type="ECO:0000256" key="1">
    <source>
        <dbReference type="SAM" id="MobiDB-lite"/>
    </source>
</evidence>
<feature type="region of interest" description="Disordered" evidence="1">
    <location>
        <begin position="137"/>
        <end position="215"/>
    </location>
</feature>
<comment type="caution">
    <text evidence="2">The sequence shown here is derived from an EMBL/GenBank/DDBJ whole genome shotgun (WGS) entry which is preliminary data.</text>
</comment>
<dbReference type="AlphaFoldDB" id="A0A7J0DKX2"/>
<sequence>MTEGELDLLRESCSFPPNLRTRLLEANETIPSTHLGEERLGKTLLGVGGYPNNIKRWKKKFFFISGDDWEFSLGISKDIRVPRVLRSWGAPKNGGFFTIKEVLKSKSFHRSFRVATKSIASNEGNNGEDIPTLKAASVAGDKGESRHSRDDPPEIRSTSAAKGINISEKCPWGKAPNITITKKDKLTSNARGKGTTSPSKEKKKSPAKAKTSSSKAVIVVVISAGTSANTGAILGPALPF</sequence>
<gene>
    <name evidence="2" type="ORF">Acr_00g0045130</name>
</gene>